<accession>A0A559TFJ2</accession>
<protein>
    <submittedName>
        <fullName evidence="1">Uncharacterized protein</fullName>
    </submittedName>
</protein>
<dbReference type="RefSeq" id="WP_022716125.1">
    <property type="nucleotide sequence ID" value="NZ_ATTQ01000009.1"/>
</dbReference>
<organism evidence="1 2">
    <name type="scientific">Rhizobium mongolense USDA 1844</name>
    <dbReference type="NCBI Taxonomy" id="1079460"/>
    <lineage>
        <taxon>Bacteria</taxon>
        <taxon>Pseudomonadati</taxon>
        <taxon>Pseudomonadota</taxon>
        <taxon>Alphaproteobacteria</taxon>
        <taxon>Hyphomicrobiales</taxon>
        <taxon>Rhizobiaceae</taxon>
        <taxon>Rhizobium/Agrobacterium group</taxon>
        <taxon>Rhizobium</taxon>
    </lineage>
</organism>
<reference evidence="1 2" key="1">
    <citation type="submission" date="2019-06" db="EMBL/GenBank/DDBJ databases">
        <title>Pac Bio to generate improved reference genome sequences for organisms with transposon mutant libraries (support for FEBA project).</title>
        <authorList>
            <person name="Blow M."/>
        </authorList>
    </citation>
    <scope>NUCLEOTIDE SEQUENCE [LARGE SCALE GENOMIC DNA]</scope>
    <source>
        <strain evidence="1 2">USDA 1844</strain>
    </source>
</reference>
<evidence type="ECO:0000313" key="2">
    <source>
        <dbReference type="Proteomes" id="UP000319824"/>
    </source>
</evidence>
<gene>
    <name evidence="1" type="ORF">BCL32_1599</name>
</gene>
<dbReference type="Proteomes" id="UP000319824">
    <property type="component" value="Unassembled WGS sequence"/>
</dbReference>
<proteinExistence type="predicted"/>
<evidence type="ECO:0000313" key="1">
    <source>
        <dbReference type="EMBL" id="TVZ73377.1"/>
    </source>
</evidence>
<dbReference type="EMBL" id="VISO01000002">
    <property type="protein sequence ID" value="TVZ73377.1"/>
    <property type="molecule type" value="Genomic_DNA"/>
</dbReference>
<sequence>MMKLPLTTIVILALPVSEVARADTLQLSEIDRKTEAHIRSGNTGRNVQCFAYILKDFEERKIRKSDIYVTFDDPNIDGIGVAIAETDENYTCEAGELRAWEAGEYQAVKAF</sequence>
<comment type="caution">
    <text evidence="1">The sequence shown here is derived from an EMBL/GenBank/DDBJ whole genome shotgun (WGS) entry which is preliminary data.</text>
</comment>
<name>A0A559TFJ2_9HYPH</name>
<dbReference type="AlphaFoldDB" id="A0A559TFJ2"/>